<dbReference type="SMART" id="SM00382">
    <property type="entry name" value="AAA"/>
    <property type="match status" value="1"/>
</dbReference>
<dbReference type="HOGENOM" id="CLU_013446_4_0_9"/>
<dbReference type="GO" id="GO:0005524">
    <property type="term" value="F:ATP binding"/>
    <property type="evidence" value="ECO:0007669"/>
    <property type="project" value="InterPro"/>
</dbReference>
<evidence type="ECO:0000256" key="1">
    <source>
        <dbReference type="ARBA" id="ARBA00006611"/>
    </source>
</evidence>
<dbReference type="Pfam" id="PF00437">
    <property type="entry name" value="T2SSE"/>
    <property type="match status" value="1"/>
</dbReference>
<name>G9WYG4_9FIRM</name>
<reference evidence="3 4" key="1">
    <citation type="submission" date="2011-08" db="EMBL/GenBank/DDBJ databases">
        <title>The Genome Sequence of Eubacteriaceae bacterium ACC19a.</title>
        <authorList>
            <consortium name="The Broad Institute Genome Sequencing Platform"/>
            <person name="Earl A."/>
            <person name="Ward D."/>
            <person name="Feldgarden M."/>
            <person name="Gevers D."/>
            <person name="Sizova M."/>
            <person name="Hazen A."/>
            <person name="Epstein S."/>
            <person name="Young S.K."/>
            <person name="Zeng Q."/>
            <person name="Gargeya S."/>
            <person name="Fitzgerald M."/>
            <person name="Haas B."/>
            <person name="Abouelleil A."/>
            <person name="Alvarado L."/>
            <person name="Arachchi H.M."/>
            <person name="Berlin A."/>
            <person name="Brown A."/>
            <person name="Chapman S.B."/>
            <person name="Chen Z."/>
            <person name="Dunbar C."/>
            <person name="Freedman E."/>
            <person name="Gearin G."/>
            <person name="Gellesch M."/>
            <person name="Goldberg J."/>
            <person name="Griggs A."/>
            <person name="Gujja S."/>
            <person name="Heiman D."/>
            <person name="Howarth C."/>
            <person name="Larson L."/>
            <person name="Lui A."/>
            <person name="MacDonald P.J.P."/>
            <person name="Montmayeur A."/>
            <person name="Murphy C."/>
            <person name="Neiman D."/>
            <person name="Pearson M."/>
            <person name="Priest M."/>
            <person name="Roberts A."/>
            <person name="Saif S."/>
            <person name="Shea T."/>
            <person name="Shenoy N."/>
            <person name="Sisk P."/>
            <person name="Stolte C."/>
            <person name="Sykes S."/>
            <person name="Wortman J."/>
            <person name="Nusbaum C."/>
            <person name="Birren B."/>
        </authorList>
    </citation>
    <scope>NUCLEOTIDE SEQUENCE [LARGE SCALE GENOMIC DNA]</scope>
    <source>
        <strain evidence="3 4">ACC19a</strain>
    </source>
</reference>
<dbReference type="Gene3D" id="3.40.50.300">
    <property type="entry name" value="P-loop containing nucleotide triphosphate hydrolases"/>
    <property type="match status" value="1"/>
</dbReference>
<dbReference type="InterPro" id="IPR027417">
    <property type="entry name" value="P-loop_NTPase"/>
</dbReference>
<dbReference type="InterPro" id="IPR003593">
    <property type="entry name" value="AAA+_ATPase"/>
</dbReference>
<comment type="caution">
    <text evidence="3">The sequence shown here is derived from an EMBL/GenBank/DDBJ whole genome shotgun (WGS) entry which is preliminary data.</text>
</comment>
<dbReference type="InterPro" id="IPR001482">
    <property type="entry name" value="T2SS/T4SS_dom"/>
</dbReference>
<proteinExistence type="inferred from homology"/>
<dbReference type="PATRIC" id="fig|796937.3.peg.408"/>
<dbReference type="CDD" id="cd01131">
    <property type="entry name" value="PilT"/>
    <property type="match status" value="1"/>
</dbReference>
<dbReference type="PANTHER" id="PTHR30486:SF16">
    <property type="entry name" value="TWITCHING MOTILITY PROTEIN PILT"/>
    <property type="match status" value="1"/>
</dbReference>
<dbReference type="BioCyc" id="EBAC796937-HMP:GMGH-1219-MONOMER"/>
<dbReference type="RefSeq" id="WP_009525450.1">
    <property type="nucleotide sequence ID" value="NZ_JH414552.1"/>
</dbReference>
<feature type="domain" description="Bacterial type II secretion system protein E" evidence="2">
    <location>
        <begin position="195"/>
        <end position="209"/>
    </location>
</feature>
<evidence type="ECO:0000313" key="3">
    <source>
        <dbReference type="EMBL" id="EHL16375.1"/>
    </source>
</evidence>
<evidence type="ECO:0000313" key="4">
    <source>
        <dbReference type="Proteomes" id="UP000006437"/>
    </source>
</evidence>
<evidence type="ECO:0000259" key="2">
    <source>
        <dbReference type="PROSITE" id="PS00662"/>
    </source>
</evidence>
<dbReference type="Proteomes" id="UP000006437">
    <property type="component" value="Unassembled WGS sequence"/>
</dbReference>
<dbReference type="Gene3D" id="3.30.450.90">
    <property type="match status" value="1"/>
</dbReference>
<dbReference type="GO" id="GO:0016887">
    <property type="term" value="F:ATP hydrolysis activity"/>
    <property type="evidence" value="ECO:0007669"/>
    <property type="project" value="InterPro"/>
</dbReference>
<organism evidence="3 4">
    <name type="scientific">Peptoanaerobacter stomatis</name>
    <dbReference type="NCBI Taxonomy" id="796937"/>
    <lineage>
        <taxon>Bacteria</taxon>
        <taxon>Bacillati</taxon>
        <taxon>Bacillota</taxon>
        <taxon>Clostridia</taxon>
        <taxon>Peptostreptococcales</taxon>
        <taxon>Filifactoraceae</taxon>
        <taxon>Peptoanaerobacter</taxon>
    </lineage>
</organism>
<dbReference type="InterPro" id="IPR006321">
    <property type="entry name" value="PilT/PilU"/>
</dbReference>
<dbReference type="PROSITE" id="PS00662">
    <property type="entry name" value="T2SP_E"/>
    <property type="match status" value="1"/>
</dbReference>
<dbReference type="InterPro" id="IPR050921">
    <property type="entry name" value="T4SS_GSP_E_ATPase"/>
</dbReference>
<accession>G9WYG4</accession>
<protein>
    <recommendedName>
        <fullName evidence="2">Bacterial type II secretion system protein E domain-containing protein</fullName>
    </recommendedName>
</protein>
<dbReference type="NCBIfam" id="TIGR01420">
    <property type="entry name" value="pilT_fam"/>
    <property type="match status" value="1"/>
</dbReference>
<dbReference type="AlphaFoldDB" id="G9WYG4"/>
<dbReference type="SUPFAM" id="SSF52540">
    <property type="entry name" value="P-loop containing nucleoside triphosphate hydrolases"/>
    <property type="match status" value="1"/>
</dbReference>
<comment type="similarity">
    <text evidence="1">Belongs to the GSP E family.</text>
</comment>
<gene>
    <name evidence="3" type="ORF">HMPREF9629_01215</name>
</gene>
<sequence>MMALDDILRLAVEKKASDIFISVGIKPTLKVSGHLETIGDEVLMPDTAEEIVSAMFKKKEHMDDFLANGEKDFSFSLAGAGRFRVSAYIQRGSYAAVLRVLAFGNIDINSYGIPQQALDLSKKTRGLILVTGPTGSGKSTTLSAMITLINQNRSCHILTLEDPIEYLFRHEKSIVDQREIGIDTKSYSSALRSALRQAPDVILIGEMRDFETMSIAMTAAETGHLVLSTLHTTSSSKTVDRIIDVFPPEQQQQVRVQLSTVLNGVVSQQLLPSTDGGRHAAFEVMVVNTAIKNLIREGKIPQIDAMIQTGKSQGMINMDSSIADLYNSGKITEETAKKYAVNPETISKYFK</sequence>
<dbReference type="PANTHER" id="PTHR30486">
    <property type="entry name" value="TWITCHING MOTILITY PROTEIN PILT"/>
    <property type="match status" value="1"/>
</dbReference>
<dbReference type="EMBL" id="AFZE01000003">
    <property type="protein sequence ID" value="EHL16375.1"/>
    <property type="molecule type" value="Genomic_DNA"/>
</dbReference>